<dbReference type="PANTHER" id="PTHR35372:SF2">
    <property type="entry name" value="SF3 HELICASE DOMAIN-CONTAINING PROTEIN"/>
    <property type="match status" value="1"/>
</dbReference>
<dbReference type="SUPFAM" id="SSF52540">
    <property type="entry name" value="P-loop containing nucleoside triphosphate hydrolases"/>
    <property type="match status" value="1"/>
</dbReference>
<dbReference type="Pfam" id="PF19263">
    <property type="entry name" value="DUF5906"/>
    <property type="match status" value="1"/>
</dbReference>
<gene>
    <name evidence="6" type="ORF">DLNHIDIE_01026</name>
</gene>
<evidence type="ECO:0000256" key="4">
    <source>
        <dbReference type="SAM" id="MobiDB-lite"/>
    </source>
</evidence>
<keyword evidence="2" id="KW-0378">Hydrolase</keyword>
<feature type="region of interest" description="Disordered" evidence="4">
    <location>
        <begin position="903"/>
        <end position="924"/>
    </location>
</feature>
<dbReference type="PANTHER" id="PTHR35372">
    <property type="entry name" value="ATP BINDING PROTEIN-RELATED"/>
    <property type="match status" value="1"/>
</dbReference>
<dbReference type="GO" id="GO:0005524">
    <property type="term" value="F:ATP binding"/>
    <property type="evidence" value="ECO:0007669"/>
    <property type="project" value="UniProtKB-KW"/>
</dbReference>
<evidence type="ECO:0000313" key="7">
    <source>
        <dbReference type="Proteomes" id="UP000315403"/>
    </source>
</evidence>
<feature type="compositionally biased region" description="Acidic residues" evidence="4">
    <location>
        <begin position="56"/>
        <end position="66"/>
    </location>
</feature>
<protein>
    <recommendedName>
        <fullName evidence="5">SF3 helicase domain-containing protein</fullName>
    </recommendedName>
</protein>
<evidence type="ECO:0000259" key="5">
    <source>
        <dbReference type="PROSITE" id="PS51206"/>
    </source>
</evidence>
<keyword evidence="1" id="KW-0547">Nucleotide-binding</keyword>
<accession>A0A543Q4F1</accession>
<dbReference type="Gene3D" id="3.40.50.300">
    <property type="entry name" value="P-loop containing nucleotide triphosphate hydrolases"/>
    <property type="match status" value="1"/>
</dbReference>
<evidence type="ECO:0000256" key="1">
    <source>
        <dbReference type="ARBA" id="ARBA00022741"/>
    </source>
</evidence>
<name>A0A543Q4F1_ACITH</name>
<dbReference type="GO" id="GO:0016787">
    <property type="term" value="F:hydrolase activity"/>
    <property type="evidence" value="ECO:0007669"/>
    <property type="project" value="UniProtKB-KW"/>
</dbReference>
<sequence>MADITHILNQQVAEDLGRSGLGLDDVFGLKIVGPEAMKPLPGDHDDVPVDSGNGYDPEEWDDQEDSASEHLEADGGYVIPYYSLYGKPIHDGKQNFQRIRLIGRNNNDVPRYRSPRGSSNHVFIPQKLRDLLVRIARQREIQPDVDILFITEGEKKAIRAVKEGMPCVALPGVTMWSDSTEVRAMKKDYKALGGDPKDIRMTEDTPVNPELLEVIEQIKDICPSIGIVCVLYDSGGKPLLFKEAFQKIKGTLIPVGNIDWKSCKVPHSPKENYLSENPAVTNAGFMLSAALRKQMATRAVVATRFCEWNKDNDTWVEQGLDDWLQAERFPHQVFQQTKGSLESAINLWNVVCNEPLFGCSADPDALGSKGGPSAEIAFSRMLDGKVVGQADGLLYEWVGSHWQMVDNLRSKRAAHLLLNAFYAEGGSEKKAMDAPKLAVSAPNIFSIPATRRWKEVGGAIIPCADVTLDISPKGEIAVREPSKEDGLRYCVAAKWADKDAPCPEFERFIADVLPDEEVRRLVQQYVGYTLIGDTRFQVAQWWFGRGANGKGFLAKIVAALHRKVAAADIENLGGFGAENLIDASLITVDETPKRIDEQRLKSAISGDDLTINRKYLPSVTVRFIAKWLLRGNEKPALSDQTDGIWRRLHIIEFSEKFEGNRRDDMLADRIVENELAGVMRWAVEGLVQLLTMGGFKDIPESVQAAKREMQVETDNVLGWWMAKDVRVCDALRTSKDDAYRSYSLWCKDNGMMPLGAPRFWVRARSIVERDYGELKEAQIRETFLDPISGVEETVRVRKVNLDIDAGERGDGASDNVVLLHRAAPPVEVPPPPITTPPADSGFIELDEQTEIMGGVAEAGTIAVGPLDLGADGMDVQPLDELPNGVTHPFVDKTPLVPMFAPQHPGSTIKPVKRPVPNYGNGGAQ</sequence>
<dbReference type="Proteomes" id="UP000315403">
    <property type="component" value="Unassembled WGS sequence"/>
</dbReference>
<feature type="region of interest" description="Disordered" evidence="4">
    <location>
        <begin position="38"/>
        <end position="69"/>
    </location>
</feature>
<evidence type="ECO:0000256" key="3">
    <source>
        <dbReference type="ARBA" id="ARBA00022840"/>
    </source>
</evidence>
<dbReference type="NCBIfam" id="TIGR01613">
    <property type="entry name" value="primase_Cterm"/>
    <property type="match status" value="1"/>
</dbReference>
<dbReference type="InterPro" id="IPR006500">
    <property type="entry name" value="Helicase_put_C_phage/plasmid"/>
</dbReference>
<evidence type="ECO:0000256" key="2">
    <source>
        <dbReference type="ARBA" id="ARBA00022801"/>
    </source>
</evidence>
<dbReference type="AlphaFoldDB" id="A0A543Q4F1"/>
<dbReference type="RefSeq" id="WP_142087115.1">
    <property type="nucleotide sequence ID" value="NZ_SZUV01000001.1"/>
</dbReference>
<comment type="caution">
    <text evidence="6">The sequence shown here is derived from an EMBL/GenBank/DDBJ whole genome shotgun (WGS) entry which is preliminary data.</text>
</comment>
<evidence type="ECO:0000313" key="6">
    <source>
        <dbReference type="EMBL" id="TQN51158.1"/>
    </source>
</evidence>
<dbReference type="InterPro" id="IPR027417">
    <property type="entry name" value="P-loop_NTPase"/>
</dbReference>
<feature type="domain" description="SF3 helicase" evidence="5">
    <location>
        <begin position="517"/>
        <end position="666"/>
    </location>
</feature>
<keyword evidence="3" id="KW-0067">ATP-binding</keyword>
<dbReference type="InterPro" id="IPR045455">
    <property type="entry name" value="NrS-1_pol-like_helicase"/>
</dbReference>
<dbReference type="InterPro" id="IPR024385">
    <property type="entry name" value="DUF3854"/>
</dbReference>
<proteinExistence type="predicted"/>
<dbReference type="InterPro" id="IPR014015">
    <property type="entry name" value="Helicase_SF3_DNA-vir"/>
</dbReference>
<organism evidence="6 7">
    <name type="scientific">Acidithiobacillus thiooxidans ATCC 19377</name>
    <dbReference type="NCBI Taxonomy" id="637390"/>
    <lineage>
        <taxon>Bacteria</taxon>
        <taxon>Pseudomonadati</taxon>
        <taxon>Pseudomonadota</taxon>
        <taxon>Acidithiobacillia</taxon>
        <taxon>Acidithiobacillales</taxon>
        <taxon>Acidithiobacillaceae</taxon>
        <taxon>Acidithiobacillus</taxon>
    </lineage>
</organism>
<dbReference type="InterPro" id="IPR051620">
    <property type="entry name" value="ORF904-like_C"/>
</dbReference>
<dbReference type="EMBL" id="SZUV01000001">
    <property type="protein sequence ID" value="TQN51158.1"/>
    <property type="molecule type" value="Genomic_DNA"/>
</dbReference>
<dbReference type="Pfam" id="PF12965">
    <property type="entry name" value="DUF3854"/>
    <property type="match status" value="1"/>
</dbReference>
<reference evidence="6 7" key="1">
    <citation type="submission" date="2019-03" db="EMBL/GenBank/DDBJ databases">
        <title>New insights into Acidothiobacillus thiooxidans sulfur metabolism through coupled gene expression, solution geochemistry, microscopy and spectroscopy analyses.</title>
        <authorList>
            <person name="Camacho D."/>
            <person name="Frazao R."/>
            <person name="Fouillen A."/>
            <person name="Nanci A."/>
            <person name="Lang B.F."/>
            <person name="Apte S.C."/>
            <person name="Baron C."/>
            <person name="Warren L.A."/>
        </authorList>
    </citation>
    <scope>NUCLEOTIDE SEQUENCE [LARGE SCALE GENOMIC DNA]</scope>
    <source>
        <strain evidence="6 7">ATCC 19377</strain>
    </source>
</reference>
<dbReference type="PROSITE" id="PS51206">
    <property type="entry name" value="SF3_HELICASE_1"/>
    <property type="match status" value="1"/>
</dbReference>